<accession>A0ABY5S7W8</accession>
<dbReference type="EMBL" id="CP091430">
    <property type="protein sequence ID" value="UVI30021.1"/>
    <property type="molecule type" value="Genomic_DNA"/>
</dbReference>
<keyword evidence="2" id="KW-1185">Reference proteome</keyword>
<proteinExistence type="predicted"/>
<reference evidence="1" key="1">
    <citation type="submission" date="2022-01" db="EMBL/GenBank/DDBJ databases">
        <title>Paenibacillus spongiae sp. nov., isolated from marine sponge.</title>
        <authorList>
            <person name="Li Z."/>
            <person name="Zhang M."/>
        </authorList>
    </citation>
    <scope>NUCLEOTIDE SEQUENCE</scope>
    <source>
        <strain evidence="1">PHS-Z3</strain>
    </source>
</reference>
<dbReference type="Proteomes" id="UP001057877">
    <property type="component" value="Chromosome"/>
</dbReference>
<dbReference type="RefSeq" id="WP_258386090.1">
    <property type="nucleotide sequence ID" value="NZ_CP091430.1"/>
</dbReference>
<evidence type="ECO:0000313" key="1">
    <source>
        <dbReference type="EMBL" id="UVI30021.1"/>
    </source>
</evidence>
<name>A0ABY5S7W8_9BACL</name>
<protein>
    <submittedName>
        <fullName evidence="1">Uncharacterized protein</fullName>
    </submittedName>
</protein>
<organism evidence="1 2">
    <name type="scientific">Paenibacillus spongiae</name>
    <dbReference type="NCBI Taxonomy" id="2909671"/>
    <lineage>
        <taxon>Bacteria</taxon>
        <taxon>Bacillati</taxon>
        <taxon>Bacillota</taxon>
        <taxon>Bacilli</taxon>
        <taxon>Bacillales</taxon>
        <taxon>Paenibacillaceae</taxon>
        <taxon>Paenibacillus</taxon>
    </lineage>
</organism>
<gene>
    <name evidence="1" type="ORF">L1F29_32350</name>
</gene>
<evidence type="ECO:0000313" key="2">
    <source>
        <dbReference type="Proteomes" id="UP001057877"/>
    </source>
</evidence>
<sequence length="54" mass="6183">MLCTSSKDKSNNDVLGMSIEDAEGFFQEEKLIAISHIRHRHGVYNPGFDKQCER</sequence>